<dbReference type="SMART" id="SM00020">
    <property type="entry name" value="Tryp_SPc"/>
    <property type="match status" value="2"/>
</dbReference>
<keyword evidence="5" id="KW-0106">Calcium</keyword>
<dbReference type="Gene3D" id="2.10.25.10">
    <property type="entry name" value="Laminin"/>
    <property type="match status" value="2"/>
</dbReference>
<evidence type="ECO:0000313" key="17">
    <source>
        <dbReference type="Proteomes" id="UP000646548"/>
    </source>
</evidence>
<dbReference type="PRINTS" id="PR00722">
    <property type="entry name" value="CHYMOTRYPSIN"/>
</dbReference>
<dbReference type="Proteomes" id="UP000646548">
    <property type="component" value="Unassembled WGS sequence"/>
</dbReference>
<feature type="active site" description="Charge relay system" evidence="8">
    <location>
        <position position="226"/>
    </location>
</feature>
<feature type="chain" id="PRO_5032828648" evidence="12">
    <location>
        <begin position="19"/>
        <end position="712"/>
    </location>
</feature>
<comment type="subcellular location">
    <subcellularLocation>
        <location evidence="1">Secreted</location>
    </subcellularLocation>
</comment>
<dbReference type="InterPro" id="IPR033116">
    <property type="entry name" value="TRYPSIN_SER"/>
</dbReference>
<dbReference type="GO" id="GO:0006956">
    <property type="term" value="P:complement activation"/>
    <property type="evidence" value="ECO:0007669"/>
    <property type="project" value="InterPro"/>
</dbReference>
<feature type="disulfide bond" evidence="9">
    <location>
        <begin position="343"/>
        <end position="357"/>
    </location>
</feature>
<dbReference type="SUPFAM" id="SSF57196">
    <property type="entry name" value="EGF/Laminin"/>
    <property type="match status" value="1"/>
</dbReference>
<evidence type="ECO:0000259" key="15">
    <source>
        <dbReference type="PROSITE" id="PS50998"/>
    </source>
</evidence>
<dbReference type="PROSITE" id="PS50240">
    <property type="entry name" value="TRYPSIN_DOM"/>
    <property type="match status" value="2"/>
</dbReference>
<keyword evidence="2" id="KW-0964">Secreted</keyword>
<dbReference type="PROSITE" id="PS50026">
    <property type="entry name" value="EGF_3"/>
    <property type="match status" value="1"/>
</dbReference>
<feature type="disulfide bond" description="Interchain (between heavy and light chains)" evidence="9">
    <location>
        <begin position="175"/>
        <end position="294"/>
    </location>
</feature>
<dbReference type="GO" id="GO:0004252">
    <property type="term" value="F:serine-type endopeptidase activity"/>
    <property type="evidence" value="ECO:0007669"/>
    <property type="project" value="InterPro"/>
</dbReference>
<dbReference type="SUPFAM" id="SSF57630">
    <property type="entry name" value="GLA-domain"/>
    <property type="match status" value="1"/>
</dbReference>
<dbReference type="Gene3D" id="2.40.10.10">
    <property type="entry name" value="Trypsin-like serine proteases"/>
    <property type="match status" value="4"/>
</dbReference>
<dbReference type="PROSITE" id="PS00022">
    <property type="entry name" value="EGF_1"/>
    <property type="match status" value="1"/>
</dbReference>
<dbReference type="SUPFAM" id="SSF50494">
    <property type="entry name" value="Trypsin-like serine proteases"/>
    <property type="match status" value="2"/>
</dbReference>
<dbReference type="Pfam" id="PF00008">
    <property type="entry name" value="EGF"/>
    <property type="match status" value="1"/>
</dbReference>
<feature type="domain" description="Peptidase S1" evidence="14">
    <location>
        <begin position="472"/>
        <end position="705"/>
    </location>
</feature>
<keyword evidence="12" id="KW-0732">Signal</keyword>
<evidence type="ECO:0000256" key="4">
    <source>
        <dbReference type="ARBA" id="ARBA00022801"/>
    </source>
</evidence>
<feature type="active site" description="Charge relay system" evidence="8">
    <location>
        <position position="372"/>
    </location>
</feature>
<gene>
    <name evidence="16" type="ORF">FQA47_022211</name>
</gene>
<protein>
    <submittedName>
        <fullName evidence="16">Coagulation factor VII</fullName>
    </submittedName>
</protein>
<dbReference type="InterPro" id="IPR001314">
    <property type="entry name" value="Peptidase_S1A"/>
</dbReference>
<comment type="caution">
    <text evidence="10">Lacks conserved residue(s) required for the propagation of feature annotation.</text>
</comment>
<dbReference type="InterPro" id="IPR000294">
    <property type="entry name" value="GLA_domain"/>
</dbReference>
<dbReference type="AlphaFoldDB" id="A0A834FIP4"/>
<evidence type="ECO:0000256" key="6">
    <source>
        <dbReference type="ARBA" id="ARBA00023157"/>
    </source>
</evidence>
<keyword evidence="4 11" id="KW-0378">Hydrolase</keyword>
<dbReference type="FunFam" id="2.40.10.10:FF:000013">
    <property type="entry name" value="Coagulation factor X"/>
    <property type="match status" value="2"/>
</dbReference>
<evidence type="ECO:0000313" key="16">
    <source>
        <dbReference type="EMBL" id="KAF6734913.1"/>
    </source>
</evidence>
<evidence type="ECO:0000256" key="7">
    <source>
        <dbReference type="ARBA" id="ARBA00023180"/>
    </source>
</evidence>
<keyword evidence="6 9" id="KW-1015">Disulfide bond</keyword>
<dbReference type="Pfam" id="PF00089">
    <property type="entry name" value="Trypsin"/>
    <property type="match status" value="2"/>
</dbReference>
<keyword evidence="10" id="KW-0245">EGF-like domain</keyword>
<evidence type="ECO:0000256" key="12">
    <source>
        <dbReference type="SAM" id="SignalP"/>
    </source>
</evidence>
<dbReference type="FunFam" id="2.10.25.10:FF:000513">
    <property type="entry name" value="Coagulation factor VII"/>
    <property type="match status" value="1"/>
</dbReference>
<dbReference type="SMART" id="SM00069">
    <property type="entry name" value="GLA"/>
    <property type="match status" value="1"/>
</dbReference>
<dbReference type="PROSITE" id="PS00135">
    <property type="entry name" value="TRYPSIN_SER"/>
    <property type="match status" value="2"/>
</dbReference>
<feature type="disulfide bond" evidence="10">
    <location>
        <begin position="112"/>
        <end position="121"/>
    </location>
</feature>
<dbReference type="InterPro" id="IPR024175">
    <property type="entry name" value="Pept_S1A_C1r/C1S/mannan-bd"/>
</dbReference>
<evidence type="ECO:0000259" key="14">
    <source>
        <dbReference type="PROSITE" id="PS50240"/>
    </source>
</evidence>
<dbReference type="PROSITE" id="PS01186">
    <property type="entry name" value="EGF_2"/>
    <property type="match status" value="1"/>
</dbReference>
<feature type="signal peptide" evidence="12">
    <location>
        <begin position="1"/>
        <end position="18"/>
    </location>
</feature>
<dbReference type="GO" id="GO:0005615">
    <property type="term" value="C:extracellular space"/>
    <property type="evidence" value="ECO:0007669"/>
    <property type="project" value="TreeGrafter"/>
</dbReference>
<dbReference type="FunFam" id="4.10.740.10:FF:000001">
    <property type="entry name" value="vitamin K-dependent protein S"/>
    <property type="match status" value="1"/>
</dbReference>
<dbReference type="Gene3D" id="4.10.740.10">
    <property type="entry name" value="Coagulation Factor IX"/>
    <property type="match status" value="1"/>
</dbReference>
<dbReference type="CDD" id="cd00190">
    <property type="entry name" value="Tryp_SPc"/>
    <property type="match status" value="2"/>
</dbReference>
<feature type="domain" description="Gla" evidence="15">
    <location>
        <begin position="40"/>
        <end position="86"/>
    </location>
</feature>
<dbReference type="PROSITE" id="PS00011">
    <property type="entry name" value="GLA_1"/>
    <property type="match status" value="1"/>
</dbReference>
<evidence type="ECO:0000256" key="5">
    <source>
        <dbReference type="ARBA" id="ARBA00022837"/>
    </source>
</evidence>
<dbReference type="GO" id="GO:0005509">
    <property type="term" value="F:calcium ion binding"/>
    <property type="evidence" value="ECO:0007669"/>
    <property type="project" value="InterPro"/>
</dbReference>
<accession>A0A834FIP4</accession>
<dbReference type="InterPro" id="IPR001254">
    <property type="entry name" value="Trypsin_dom"/>
</dbReference>
<dbReference type="Pfam" id="PF14670">
    <property type="entry name" value="FXa_inhibition"/>
    <property type="match status" value="1"/>
</dbReference>
<organism evidence="16 17">
    <name type="scientific">Oryzias melastigma</name>
    <name type="common">Marine medaka</name>
    <dbReference type="NCBI Taxonomy" id="30732"/>
    <lineage>
        <taxon>Eukaryota</taxon>
        <taxon>Metazoa</taxon>
        <taxon>Chordata</taxon>
        <taxon>Craniata</taxon>
        <taxon>Vertebrata</taxon>
        <taxon>Euteleostomi</taxon>
        <taxon>Actinopterygii</taxon>
        <taxon>Neopterygii</taxon>
        <taxon>Teleostei</taxon>
        <taxon>Neoteleostei</taxon>
        <taxon>Acanthomorphata</taxon>
        <taxon>Ovalentaria</taxon>
        <taxon>Atherinomorphae</taxon>
        <taxon>Beloniformes</taxon>
        <taxon>Adrianichthyidae</taxon>
        <taxon>Oryziinae</taxon>
        <taxon>Oryzias</taxon>
    </lineage>
</organism>
<dbReference type="InterPro" id="IPR043504">
    <property type="entry name" value="Peptidase_S1_PA_chymotrypsin"/>
</dbReference>
<dbReference type="PIRSF" id="PIRSF001155">
    <property type="entry name" value="C1r_C1s_MASP"/>
    <property type="match status" value="1"/>
</dbReference>
<dbReference type="InterPro" id="IPR017857">
    <property type="entry name" value="Coagulation_fac-like_Gla_dom"/>
</dbReference>
<proteinExistence type="predicted"/>
<dbReference type="PROSITE" id="PS50998">
    <property type="entry name" value="GLA_2"/>
    <property type="match status" value="1"/>
</dbReference>
<dbReference type="Pfam" id="PF00594">
    <property type="entry name" value="Gla"/>
    <property type="match status" value="1"/>
</dbReference>
<feature type="disulfide bond" evidence="9">
    <location>
        <begin position="142"/>
        <end position="167"/>
    </location>
</feature>
<sequence length="712" mass="79703">MHLFVLLLTVASFPACIGTLEEGVFVDKPEASVFLHRSRRANLWLEELRQGNIERECYEEKCSYEEAKEIFALPQQLETFWRIYTAVDHCLSSPCKNGATCTRHFDNYICKCAPGFHGTNCEKARLTSHGCRYKNGGCEHFCTELSDRSPSCSCAPGYGLDQDNSTCFPKEAVVCGRTLIHFAPRVVNGEICPKGHCPWQALLTEHNEFICGGIVLSDTWILTAAHCVWSKPIAIFHVSVGKHDLYETEKTEQRRRVLQVVIHPGYNRTSYDSDIALLKLHRPVKLGQYVVPICLPAQNSTFFRTLYNVRHSTVSGWGRRMEFGLPARYLQRLVLPRVPLQECRLHSKLTISKNMMCAGLKSGGRDACGGDSGGPLVTRYKKTWFLTGVVSWGEGCAKENMYGIYTKVNNYLGWIDSVTGRRHVVRVFNPLQILSVQVNLDFSMSLFLIPEPIGCGMVPVLQGQTKEENLRIVGGTECPKGECPWQVLLAYKGKGFCGGVIYKPTWVLTASHCLEDTDARFLKIIAGEHNLAVNESTEQVIQVAEILMHPNYAKTTVDNDIALLRLASPITYTSYALPVCLPTRFLAEHQLWAVHLHTVSGWGRRSEFGPTSNVLRRTKIPRLRTQTCVEESGVALTKNMFCAGYLDGRTDSCKGDSGGPLVTEYKKTVFLLGIVSWGKGCARPGNYGIYTRVSNYLEWIQNRTETSSALKP</sequence>
<dbReference type="PROSITE" id="PS00134">
    <property type="entry name" value="TRYPSIN_HIS"/>
    <property type="match status" value="2"/>
</dbReference>
<keyword evidence="7" id="KW-0325">Glycoprotein</keyword>
<feature type="active site" description="Charge relay system" evidence="8">
    <location>
        <position position="274"/>
    </location>
</feature>
<evidence type="ECO:0000256" key="3">
    <source>
        <dbReference type="ARBA" id="ARBA00022670"/>
    </source>
</evidence>
<dbReference type="PRINTS" id="PR00001">
    <property type="entry name" value="GLABLOOD"/>
</dbReference>
<evidence type="ECO:0000256" key="8">
    <source>
        <dbReference type="PIRSR" id="PIRSR001155-1"/>
    </source>
</evidence>
<evidence type="ECO:0000256" key="10">
    <source>
        <dbReference type="PROSITE-ProRule" id="PRU00076"/>
    </source>
</evidence>
<dbReference type="EMBL" id="WKFB01000124">
    <property type="protein sequence ID" value="KAF6734913.1"/>
    <property type="molecule type" value="Genomic_DNA"/>
</dbReference>
<dbReference type="PANTHER" id="PTHR24278">
    <property type="entry name" value="COAGULATION FACTOR"/>
    <property type="match status" value="1"/>
</dbReference>
<dbReference type="InterPro" id="IPR018114">
    <property type="entry name" value="TRYPSIN_HIS"/>
</dbReference>
<evidence type="ECO:0000256" key="1">
    <source>
        <dbReference type="ARBA" id="ARBA00004613"/>
    </source>
</evidence>
<keyword evidence="3 11" id="KW-0645">Protease</keyword>
<dbReference type="FunFam" id="2.10.25.10:FF:000913">
    <property type="entry name" value="Coagulation factor VII"/>
    <property type="match status" value="1"/>
</dbReference>
<dbReference type="InterPro" id="IPR035972">
    <property type="entry name" value="GLA-like_dom_SF"/>
</dbReference>
<feature type="domain" description="Peptidase S1" evidence="14">
    <location>
        <begin position="186"/>
        <end position="420"/>
    </location>
</feature>
<evidence type="ECO:0000256" key="11">
    <source>
        <dbReference type="RuleBase" id="RU363034"/>
    </source>
</evidence>
<dbReference type="InterPro" id="IPR009003">
    <property type="entry name" value="Peptidase_S1_PA"/>
</dbReference>
<dbReference type="PANTHER" id="PTHR24278:SF34">
    <property type="entry name" value="COAGULATION FACTOR VII,-LIKE"/>
    <property type="match status" value="1"/>
</dbReference>
<name>A0A834FIP4_ORYME</name>
<dbReference type="GO" id="GO:0006508">
    <property type="term" value="P:proteolysis"/>
    <property type="evidence" value="ECO:0007669"/>
    <property type="project" value="UniProtKB-KW"/>
</dbReference>
<evidence type="ECO:0000256" key="9">
    <source>
        <dbReference type="PIRSR" id="PIRSR001155-2"/>
    </source>
</evidence>
<dbReference type="InterPro" id="IPR050442">
    <property type="entry name" value="Peptidase_S1_coag_factors"/>
</dbReference>
<dbReference type="InterPro" id="IPR001881">
    <property type="entry name" value="EGF-like_Ca-bd_dom"/>
</dbReference>
<feature type="domain" description="EGF-like" evidence="13">
    <location>
        <begin position="86"/>
        <end position="122"/>
    </location>
</feature>
<comment type="caution">
    <text evidence="16">The sequence shown here is derived from an EMBL/GenBank/DDBJ whole genome shotgun (WGS) entry which is preliminary data.</text>
</comment>
<dbReference type="SMART" id="SM00179">
    <property type="entry name" value="EGF_CA"/>
    <property type="match status" value="1"/>
</dbReference>
<feature type="disulfide bond" evidence="9">
    <location>
        <begin position="368"/>
        <end position="396"/>
    </location>
</feature>
<evidence type="ECO:0000259" key="13">
    <source>
        <dbReference type="PROSITE" id="PS50026"/>
    </source>
</evidence>
<dbReference type="CDD" id="cd00054">
    <property type="entry name" value="EGF_CA"/>
    <property type="match status" value="1"/>
</dbReference>
<evidence type="ECO:0000256" key="2">
    <source>
        <dbReference type="ARBA" id="ARBA00022525"/>
    </source>
</evidence>
<dbReference type="InterPro" id="IPR000742">
    <property type="entry name" value="EGF"/>
</dbReference>
<reference evidence="16" key="1">
    <citation type="journal article" name="BMC Genomics">
        <title>Long-read sequencing and de novo genome assembly of marine medaka (Oryzias melastigma).</title>
        <authorList>
            <person name="Liang P."/>
            <person name="Saqib H.S.A."/>
            <person name="Ni X."/>
            <person name="Shen Y."/>
        </authorList>
    </citation>
    <scope>NUCLEOTIDE SEQUENCE</scope>
    <source>
        <strain evidence="16">Bigg-433</strain>
    </source>
</reference>
<keyword evidence="11" id="KW-0720">Serine protease</keyword>
<dbReference type="SMART" id="SM00181">
    <property type="entry name" value="EGF"/>
    <property type="match status" value="2"/>
</dbReference>